<dbReference type="Proteomes" id="UP000184368">
    <property type="component" value="Unassembled WGS sequence"/>
</dbReference>
<proteinExistence type="predicted"/>
<dbReference type="STRING" id="1302690.BUE76_03010"/>
<evidence type="ECO:0000313" key="2">
    <source>
        <dbReference type="Proteomes" id="UP000184368"/>
    </source>
</evidence>
<gene>
    <name evidence="1" type="ORF">SAMN05444008_11350</name>
</gene>
<organism evidence="1 2">
    <name type="scientific">Cnuella takakiae</name>
    <dbReference type="NCBI Taxonomy" id="1302690"/>
    <lineage>
        <taxon>Bacteria</taxon>
        <taxon>Pseudomonadati</taxon>
        <taxon>Bacteroidota</taxon>
        <taxon>Chitinophagia</taxon>
        <taxon>Chitinophagales</taxon>
        <taxon>Chitinophagaceae</taxon>
        <taxon>Cnuella</taxon>
    </lineage>
</organism>
<protein>
    <submittedName>
        <fullName evidence="1">Uncharacterized protein</fullName>
    </submittedName>
</protein>
<reference evidence="1 2" key="1">
    <citation type="submission" date="2016-11" db="EMBL/GenBank/DDBJ databases">
        <authorList>
            <person name="Jaros S."/>
            <person name="Januszkiewicz K."/>
            <person name="Wedrychowicz H."/>
        </authorList>
    </citation>
    <scope>NUCLEOTIDE SEQUENCE [LARGE SCALE GENOMIC DNA]</scope>
    <source>
        <strain evidence="1 2">DSM 26897</strain>
    </source>
</reference>
<sequence>MNSGRWMLIIVDNSCELQTMSKEELKQDILQVLERLPDETLASILGYLKQVEQDRSFLNHSHLQRILEEDQELLEKLAQ</sequence>
<name>A0A1M5F6W6_9BACT</name>
<accession>A0A1M5F6W6</accession>
<evidence type="ECO:0000313" key="1">
    <source>
        <dbReference type="EMBL" id="SHF86812.1"/>
    </source>
</evidence>
<dbReference type="AlphaFoldDB" id="A0A1M5F6W6"/>
<keyword evidence="2" id="KW-1185">Reference proteome</keyword>
<dbReference type="EMBL" id="FQUO01000013">
    <property type="protein sequence ID" value="SHF86812.1"/>
    <property type="molecule type" value="Genomic_DNA"/>
</dbReference>